<dbReference type="AlphaFoldDB" id="A0AA95JFN5"/>
<protein>
    <submittedName>
        <fullName evidence="2">Efflux RND transporter permease subunit</fullName>
    </submittedName>
</protein>
<feature type="transmembrane region" description="Helical" evidence="1">
    <location>
        <begin position="508"/>
        <end position="528"/>
    </location>
</feature>
<keyword evidence="1" id="KW-0472">Membrane</keyword>
<dbReference type="PANTHER" id="PTHR32063">
    <property type="match status" value="1"/>
</dbReference>
<dbReference type="Gene3D" id="3.30.70.1440">
    <property type="entry name" value="Multidrug efflux transporter AcrB pore domain"/>
    <property type="match status" value="1"/>
</dbReference>
<organism evidence="2 3">
    <name type="scientific">Candidatus Cohnella colombiensis</name>
    <dbReference type="NCBI Taxonomy" id="3121368"/>
    <lineage>
        <taxon>Bacteria</taxon>
        <taxon>Bacillati</taxon>
        <taxon>Bacillota</taxon>
        <taxon>Bacilli</taxon>
        <taxon>Bacillales</taxon>
        <taxon>Paenibacillaceae</taxon>
        <taxon>Cohnella</taxon>
    </lineage>
</organism>
<feature type="transmembrane region" description="Helical" evidence="1">
    <location>
        <begin position="352"/>
        <end position="369"/>
    </location>
</feature>
<evidence type="ECO:0000256" key="1">
    <source>
        <dbReference type="SAM" id="Phobius"/>
    </source>
</evidence>
<dbReference type="SUPFAM" id="SSF82693">
    <property type="entry name" value="Multidrug efflux transporter AcrB pore domain, PN1, PN2, PC1 and PC2 subdomains"/>
    <property type="match status" value="2"/>
</dbReference>
<gene>
    <name evidence="2" type="ORF">P0Y55_17985</name>
</gene>
<dbReference type="PRINTS" id="PR00702">
    <property type="entry name" value="ACRIFLAVINRP"/>
</dbReference>
<dbReference type="Gene3D" id="3.30.70.1320">
    <property type="entry name" value="Multidrug efflux transporter AcrB pore domain like"/>
    <property type="match status" value="1"/>
</dbReference>
<feature type="transmembrane region" description="Helical" evidence="1">
    <location>
        <begin position="924"/>
        <end position="943"/>
    </location>
</feature>
<keyword evidence="3" id="KW-1185">Reference proteome</keyword>
<dbReference type="Pfam" id="PF00873">
    <property type="entry name" value="ACR_tran"/>
    <property type="match status" value="1"/>
</dbReference>
<dbReference type="GO" id="GO:0042910">
    <property type="term" value="F:xenobiotic transmembrane transporter activity"/>
    <property type="evidence" value="ECO:0007669"/>
    <property type="project" value="TreeGrafter"/>
</dbReference>
<evidence type="ECO:0000313" key="3">
    <source>
        <dbReference type="Proteomes" id="UP001178662"/>
    </source>
</evidence>
<accession>A0AA95JFN5</accession>
<feature type="transmembrane region" description="Helical" evidence="1">
    <location>
        <begin position="853"/>
        <end position="875"/>
    </location>
</feature>
<dbReference type="InterPro" id="IPR027463">
    <property type="entry name" value="AcrB_DN_DC_subdom"/>
</dbReference>
<feature type="transmembrane region" description="Helical" evidence="1">
    <location>
        <begin position="881"/>
        <end position="903"/>
    </location>
</feature>
<proteinExistence type="predicted"/>
<name>A0AA95JFN5_9BACL</name>
<dbReference type="SUPFAM" id="SSF82866">
    <property type="entry name" value="Multidrug efflux transporter AcrB transmembrane domain"/>
    <property type="match status" value="2"/>
</dbReference>
<dbReference type="Gene3D" id="3.30.2090.10">
    <property type="entry name" value="Multidrug efflux transporter AcrB TolC docking domain, DN and DC subdomains"/>
    <property type="match status" value="2"/>
</dbReference>
<keyword evidence="1" id="KW-0812">Transmembrane</keyword>
<keyword evidence="1" id="KW-1133">Transmembrane helix</keyword>
<feature type="transmembrane region" description="Helical" evidence="1">
    <location>
        <begin position="827"/>
        <end position="846"/>
    </location>
</feature>
<dbReference type="EMBL" id="CP119317">
    <property type="protein sequence ID" value="WEK54399.1"/>
    <property type="molecule type" value="Genomic_DNA"/>
</dbReference>
<dbReference type="PANTHER" id="PTHR32063:SF0">
    <property type="entry name" value="SWARMING MOTILITY PROTEIN SWRC"/>
    <property type="match status" value="1"/>
</dbReference>
<dbReference type="SUPFAM" id="SSF82714">
    <property type="entry name" value="Multidrug efflux transporter AcrB TolC docking domain, DN and DC subdomains"/>
    <property type="match status" value="1"/>
</dbReference>
<dbReference type="GO" id="GO:0005886">
    <property type="term" value="C:plasma membrane"/>
    <property type="evidence" value="ECO:0007669"/>
    <property type="project" value="TreeGrafter"/>
</dbReference>
<feature type="transmembrane region" description="Helical" evidence="1">
    <location>
        <begin position="450"/>
        <end position="477"/>
    </location>
</feature>
<dbReference type="Gene3D" id="3.30.70.1430">
    <property type="entry name" value="Multidrug efflux transporter AcrB pore domain"/>
    <property type="match status" value="2"/>
</dbReference>
<feature type="transmembrane region" description="Helical" evidence="1">
    <location>
        <begin position="955"/>
        <end position="982"/>
    </location>
</feature>
<sequence>MTWLTKWSFTNKAAIGLLIFMSLIVGAISYTSMPMEFMPEADMPQVTVTVLGPGQDAHSMETNVMNPIENAVGLVNGKTDMFSTSGDGYAKVDIHFNSKTDMKEAAQEVQTAVDQLQFPQGVMKPFVLQLNTSMIPISEIAIAFEDGLTDRNIETAEKNIILELQKIKDVSNVSLYGKSSPQISVQVDPQILAQKGIPVQTIMGVLQGRNVSASIGEQMIGGQTGNVNVSATIDSIEVLKNLPLIKGVTLQDVASVELKRTQESIRRSNGKDVLFAVVTKKAEANAVAAGNKVKETVERLNKEIKNADIAVLFSTSDMVVTSVNNMMREVLLGALFAAIVIMLFLRNLRATLVTLVSIPLSLAVTLYLLKISGITLNIVTLGGVAVAVGRLVDDSIVVIENIYRRLQKESLSREMIISATREVAEAITSSTITTVAVFLPMGLISGGLQAFLLPFALTVTYSLLTSLVVALTIVPLLSSWLLGNTQLKEHTPPVWFIRFLGWNLRYKWVTLIVALAVFIGSISTYMAMPKSALETSDAISVAVQLKYPNDTTVDEVLEKGKQLEQQLMQQEQAKTVVMQTGNSAGGAKWGNVSSQVEVGYTVLMKEDADAQAFIDHVLEEKDNYPGATLTAFASGIFGGSSTNEYIDIVGEDINAIRSVAEEVATRVKAIDGIEKVTSNMDQTKPVFAFRADPTQSHAQEIAMQLSSMLNPIPIGQILLDGRQTSVVLEPLLQPKSEHDLTAITIMTEDGKVPIINLATFEVRNEPAMIYHKDGKTYVRVTAEVDPKKVSEIGANIKKETDQIQIPDGVELFAGGASVSQSDDFADIGLTALISIGLVFLIMVLTFRTIRAPLAIMFSLPLAAIGAVVGLIVSGVHPDFTALFGALMLIGIVVTNAIVLVDRIKQNEEHMSIREAIVEAASTRMRPIMMTAIATICAMLPLVFSQSEQGNIVSQSLAIVVIGGLTAATLLTLIVVPAVYELLYFRKSALQRATQPVVSAKTSTVKIAG</sequence>
<dbReference type="InterPro" id="IPR001036">
    <property type="entry name" value="Acrflvin-R"/>
</dbReference>
<feature type="transmembrane region" description="Helical" evidence="1">
    <location>
        <begin position="326"/>
        <end position="345"/>
    </location>
</feature>
<feature type="transmembrane region" description="Helical" evidence="1">
    <location>
        <begin position="381"/>
        <end position="403"/>
    </location>
</feature>
<evidence type="ECO:0000313" key="2">
    <source>
        <dbReference type="EMBL" id="WEK54399.1"/>
    </source>
</evidence>
<reference evidence="2" key="1">
    <citation type="submission" date="2023-03" db="EMBL/GenBank/DDBJ databases">
        <title>Andean soil-derived lignocellulolytic bacterial consortium as a source of novel taxa and putative plastic-active enzymes.</title>
        <authorList>
            <person name="Diaz-Garcia L."/>
            <person name="Chuvochina M."/>
            <person name="Feuerriegel G."/>
            <person name="Bunk B."/>
            <person name="Sproer C."/>
            <person name="Streit W.R."/>
            <person name="Rodriguez L.M."/>
            <person name="Overmann J."/>
            <person name="Jimenez D.J."/>
        </authorList>
    </citation>
    <scope>NUCLEOTIDE SEQUENCE</scope>
    <source>
        <strain evidence="2">MAG 2441</strain>
    </source>
</reference>
<dbReference type="Proteomes" id="UP001178662">
    <property type="component" value="Chromosome"/>
</dbReference>
<dbReference type="Gene3D" id="1.20.1640.10">
    <property type="entry name" value="Multidrug efflux transporter AcrB transmembrane domain"/>
    <property type="match status" value="2"/>
</dbReference>